<evidence type="ECO:0000313" key="2">
    <source>
        <dbReference type="EMBL" id="RVV98428.1"/>
    </source>
</evidence>
<reference evidence="2 3" key="1">
    <citation type="submission" date="2018-11" db="EMBL/GenBank/DDBJ databases">
        <title>Mesobaculum littorinae gen. nov., sp. nov., isolated from Littorina scabra that represents a novel genus of the order Rhodobacteraceae.</title>
        <authorList>
            <person name="Li F."/>
        </authorList>
    </citation>
    <scope>NUCLEOTIDE SEQUENCE [LARGE SCALE GENOMIC DNA]</scope>
    <source>
        <strain evidence="2 3">M0103</strain>
    </source>
</reference>
<gene>
    <name evidence="2" type="ORF">EKE94_05770</name>
</gene>
<dbReference type="OrthoDB" id="7822309at2"/>
<keyword evidence="3" id="KW-1185">Reference proteome</keyword>
<keyword evidence="1" id="KW-0812">Transmembrane</keyword>
<evidence type="ECO:0000256" key="1">
    <source>
        <dbReference type="SAM" id="Phobius"/>
    </source>
</evidence>
<proteinExistence type="predicted"/>
<feature type="transmembrane region" description="Helical" evidence="1">
    <location>
        <begin position="103"/>
        <end position="124"/>
    </location>
</feature>
<dbReference type="RefSeq" id="WP_127905661.1">
    <property type="nucleotide sequence ID" value="NZ_RQXX01000002.1"/>
</dbReference>
<name>A0A438AIG5_9RHOB</name>
<comment type="caution">
    <text evidence="2">The sequence shown here is derived from an EMBL/GenBank/DDBJ whole genome shotgun (WGS) entry which is preliminary data.</text>
</comment>
<evidence type="ECO:0000313" key="3">
    <source>
        <dbReference type="Proteomes" id="UP000285908"/>
    </source>
</evidence>
<protein>
    <submittedName>
        <fullName evidence="2">Uncharacterized protein</fullName>
    </submittedName>
</protein>
<dbReference type="EMBL" id="RQXX01000002">
    <property type="protein sequence ID" value="RVV98428.1"/>
    <property type="molecule type" value="Genomic_DNA"/>
</dbReference>
<sequence length="339" mass="37165">MTALAEYEKLEARGLWRVAHYMQRREVVVSFGSASLILTDMNDVALAHWSLPAIERRNPGQLPALYTPGADASDELEIDDPTMIDAIEKVRSALARRRPRRGWLRRTILTAGLVAVILLAVFWLPDAIIRHTVSVVPQAARAEIGAELLSEIQRISGPACTNRSATAALRSFSRRIFPDDSRRRLLVLPGMVSTSEHLPGGLILIDRALIEDYESPEPAAGFVLAEMARADAADPLAAMLEHVGPMAAVRLLTRGHLTEEVLRAYAEDIVAAPPQPVALDLLLPRFAQARISVKPYAYALDLSGESVLELIEADPVDPDDRSPVLSDRDWVLLQGICGE</sequence>
<organism evidence="2 3">
    <name type="scientific">Mesobaculum littorinae</name>
    <dbReference type="NCBI Taxonomy" id="2486419"/>
    <lineage>
        <taxon>Bacteria</taxon>
        <taxon>Pseudomonadati</taxon>
        <taxon>Pseudomonadota</taxon>
        <taxon>Alphaproteobacteria</taxon>
        <taxon>Rhodobacterales</taxon>
        <taxon>Roseobacteraceae</taxon>
        <taxon>Mesobaculum</taxon>
    </lineage>
</organism>
<dbReference type="Proteomes" id="UP000285908">
    <property type="component" value="Unassembled WGS sequence"/>
</dbReference>
<keyword evidence="1" id="KW-1133">Transmembrane helix</keyword>
<keyword evidence="1" id="KW-0472">Membrane</keyword>
<accession>A0A438AIG5</accession>
<dbReference type="AlphaFoldDB" id="A0A438AIG5"/>